<sequence>MKVLSALLWAVCLVRLCSAGWFDCLGGSKTVTLDLASPDKDKLNMTTKDDKELKSITYEPKSGHISSVVDAGKELWKPEVGQKCLLAKFLSKGSSSLLVLFLETSDKYFEKNDNGEWISIEKKDYEKKLDGLKSGMTTTSSSGSLFALW</sequence>
<gene>
    <name evidence="2" type="ORF">BEWA_025890</name>
</gene>
<dbReference type="KEGG" id="beq:BEWA_025890"/>
<dbReference type="Proteomes" id="UP000031512">
    <property type="component" value="Chromosome 1"/>
</dbReference>
<keyword evidence="1" id="KW-0732">Signal</keyword>
<evidence type="ECO:0000313" key="3">
    <source>
        <dbReference type="Proteomes" id="UP000031512"/>
    </source>
</evidence>
<organism evidence="2 3">
    <name type="scientific">Theileria equi strain WA</name>
    <dbReference type="NCBI Taxonomy" id="1537102"/>
    <lineage>
        <taxon>Eukaryota</taxon>
        <taxon>Sar</taxon>
        <taxon>Alveolata</taxon>
        <taxon>Apicomplexa</taxon>
        <taxon>Aconoidasida</taxon>
        <taxon>Piroplasmida</taxon>
        <taxon>Theileriidae</taxon>
        <taxon>Theileria</taxon>
    </lineage>
</organism>
<reference evidence="2 3" key="1">
    <citation type="journal article" date="2012" name="BMC Genomics">
        <title>Comparative genomic analysis and phylogenetic position of Theileria equi.</title>
        <authorList>
            <person name="Kappmeyer L.S."/>
            <person name="Thiagarajan M."/>
            <person name="Herndon D.R."/>
            <person name="Ramsay J.D."/>
            <person name="Caler E."/>
            <person name="Djikeng A."/>
            <person name="Gillespie J.J."/>
            <person name="Lau A.O."/>
            <person name="Roalson E.H."/>
            <person name="Silva J.C."/>
            <person name="Silva M.G."/>
            <person name="Suarez C.E."/>
            <person name="Ueti M.W."/>
            <person name="Nene V.M."/>
            <person name="Mealey R.H."/>
            <person name="Knowles D.P."/>
            <person name="Brayton K.A."/>
        </authorList>
    </citation>
    <scope>NUCLEOTIDE SEQUENCE [LARGE SCALE GENOMIC DNA]</scope>
    <source>
        <strain evidence="2 3">WA</strain>
    </source>
</reference>
<feature type="chain" id="PRO_5003939423" evidence="1">
    <location>
        <begin position="20"/>
        <end position="149"/>
    </location>
</feature>
<evidence type="ECO:0000256" key="1">
    <source>
        <dbReference type="SAM" id="SignalP"/>
    </source>
</evidence>
<dbReference type="RefSeq" id="XP_004829406.1">
    <property type="nucleotide sequence ID" value="XM_004829349.1"/>
</dbReference>
<keyword evidence="3" id="KW-1185">Reference proteome</keyword>
<name>L0AW12_THEEQ</name>
<accession>L0AW12</accession>
<dbReference type="VEuPathDB" id="PiroplasmaDB:BEWA_025890"/>
<feature type="signal peptide" evidence="1">
    <location>
        <begin position="1"/>
        <end position="19"/>
    </location>
</feature>
<dbReference type="AlphaFoldDB" id="L0AW12"/>
<dbReference type="Pfam" id="PF04385">
    <property type="entry name" value="FAINT"/>
    <property type="match status" value="1"/>
</dbReference>
<proteinExistence type="predicted"/>
<protein>
    <submittedName>
        <fullName evidence="2">Signal peptide-containing protein</fullName>
    </submittedName>
</protein>
<dbReference type="GeneID" id="15806931"/>
<evidence type="ECO:0000313" key="2">
    <source>
        <dbReference type="EMBL" id="AFZ79740.1"/>
    </source>
</evidence>
<dbReference type="EMBL" id="CP001669">
    <property type="protein sequence ID" value="AFZ79740.1"/>
    <property type="molecule type" value="Genomic_DNA"/>
</dbReference>
<dbReference type="InterPro" id="IPR007480">
    <property type="entry name" value="DUF529"/>
</dbReference>